<sequence length="41" mass="4696">MKLISIGGFNTKKYVLIVDPLNFILETLKYENAIILLLDVE</sequence>
<reference evidence="1" key="1">
    <citation type="journal article" date="2014" name="Front. Microbiol.">
        <title>High frequency of phylogenetically diverse reductive dehalogenase-homologous genes in deep subseafloor sedimentary metagenomes.</title>
        <authorList>
            <person name="Kawai M."/>
            <person name="Futagami T."/>
            <person name="Toyoda A."/>
            <person name="Takaki Y."/>
            <person name="Nishi S."/>
            <person name="Hori S."/>
            <person name="Arai W."/>
            <person name="Tsubouchi T."/>
            <person name="Morono Y."/>
            <person name="Uchiyama I."/>
            <person name="Ito T."/>
            <person name="Fujiyama A."/>
            <person name="Inagaki F."/>
            <person name="Takami H."/>
        </authorList>
    </citation>
    <scope>NUCLEOTIDE SEQUENCE</scope>
    <source>
        <strain evidence="1">Expedition CK06-06</strain>
    </source>
</reference>
<dbReference type="EMBL" id="BARU01025811">
    <property type="protein sequence ID" value="GAH70827.1"/>
    <property type="molecule type" value="Genomic_DNA"/>
</dbReference>
<comment type="caution">
    <text evidence="1">The sequence shown here is derived from an EMBL/GenBank/DDBJ whole genome shotgun (WGS) entry which is preliminary data.</text>
</comment>
<dbReference type="AlphaFoldDB" id="X1HMV7"/>
<gene>
    <name evidence="1" type="ORF">S03H2_41543</name>
</gene>
<accession>X1HMV7</accession>
<name>X1HMV7_9ZZZZ</name>
<organism evidence="1">
    <name type="scientific">marine sediment metagenome</name>
    <dbReference type="NCBI Taxonomy" id="412755"/>
    <lineage>
        <taxon>unclassified sequences</taxon>
        <taxon>metagenomes</taxon>
        <taxon>ecological metagenomes</taxon>
    </lineage>
</organism>
<evidence type="ECO:0000313" key="1">
    <source>
        <dbReference type="EMBL" id="GAH70827.1"/>
    </source>
</evidence>
<proteinExistence type="predicted"/>
<protein>
    <submittedName>
        <fullName evidence="1">Uncharacterized protein</fullName>
    </submittedName>
</protein>